<keyword evidence="3 5" id="KW-0378">Hydrolase</keyword>
<evidence type="ECO:0000256" key="2">
    <source>
        <dbReference type="ARBA" id="ARBA00022723"/>
    </source>
</evidence>
<dbReference type="Pfam" id="PF00702">
    <property type="entry name" value="Hydrolase"/>
    <property type="match status" value="1"/>
</dbReference>
<evidence type="ECO:0000256" key="1">
    <source>
        <dbReference type="ARBA" id="ARBA00001946"/>
    </source>
</evidence>
<dbReference type="GO" id="GO:0046872">
    <property type="term" value="F:metal ion binding"/>
    <property type="evidence" value="ECO:0007669"/>
    <property type="project" value="UniProtKB-KW"/>
</dbReference>
<dbReference type="InterPro" id="IPR023198">
    <property type="entry name" value="PGP-like_dom2"/>
</dbReference>
<reference evidence="5 6" key="1">
    <citation type="journal article" date="2019" name="Int. J. Syst. Evol. Microbiol.">
        <title>Anaerobacillus alkaliphilus sp. nov., a novel alkaliphilic and moderately halophilic bacterium.</title>
        <authorList>
            <person name="Borsodi A.K."/>
            <person name="Aszalos J.M."/>
            <person name="Bihari P."/>
            <person name="Nagy I."/>
            <person name="Schumann P."/>
            <person name="Sproer C."/>
            <person name="Kovacs A.L."/>
            <person name="Boka K."/>
            <person name="Dobosy P."/>
            <person name="Ovari M."/>
            <person name="Szili-Kovacs T."/>
            <person name="Toth E."/>
        </authorList>
    </citation>
    <scope>NUCLEOTIDE SEQUENCE [LARGE SCALE GENOMIC DNA]</scope>
    <source>
        <strain evidence="5 6">B16-10</strain>
    </source>
</reference>
<dbReference type="InterPro" id="IPR036412">
    <property type="entry name" value="HAD-like_sf"/>
</dbReference>
<dbReference type="PANTHER" id="PTHR46470:SF2">
    <property type="entry name" value="GLYCERALDEHYDE 3-PHOSPHATE PHOSPHATASE"/>
    <property type="match status" value="1"/>
</dbReference>
<dbReference type="PRINTS" id="PR00413">
    <property type="entry name" value="HADHALOGNASE"/>
</dbReference>
<keyword evidence="2" id="KW-0479">Metal-binding</keyword>
<dbReference type="GO" id="GO:0016791">
    <property type="term" value="F:phosphatase activity"/>
    <property type="evidence" value="ECO:0007669"/>
    <property type="project" value="TreeGrafter"/>
</dbReference>
<evidence type="ECO:0000256" key="4">
    <source>
        <dbReference type="ARBA" id="ARBA00022842"/>
    </source>
</evidence>
<dbReference type="InterPro" id="IPR006439">
    <property type="entry name" value="HAD-SF_hydro_IA"/>
</dbReference>
<comment type="cofactor">
    <cofactor evidence="1">
        <name>Mg(2+)</name>
        <dbReference type="ChEBI" id="CHEBI:18420"/>
    </cofactor>
</comment>
<dbReference type="GO" id="GO:0044281">
    <property type="term" value="P:small molecule metabolic process"/>
    <property type="evidence" value="ECO:0007669"/>
    <property type="project" value="UniProtKB-ARBA"/>
</dbReference>
<sequence length="233" mass="27613">MVQTTEIKRAVFFDLDDTIYDQLQPFNDAIKFLEEFPEDLKYEDIFKRSRQFSDILWNQYCNDVITLEELRVNRLVLAFNEFGHELTSHQALQIQEHYESRQGHIQVIDGFLEAFHTLRENGYMVGLITNGPVEHQWKKIKSLELDKYIPEELIFVSDAVGIAKPDPNIFIHVTSTLKIKPEHCYYVGDSWRNDVVPPIKAGWNSIWFNYRQRKPETNDQPFKTIYSFKEFSI</sequence>
<proteinExistence type="predicted"/>
<accession>A0A4Q0VNY0</accession>
<organism evidence="5 6">
    <name type="scientific">Anaerobacillus alkaliphilus</name>
    <dbReference type="NCBI Taxonomy" id="1548597"/>
    <lineage>
        <taxon>Bacteria</taxon>
        <taxon>Bacillati</taxon>
        <taxon>Bacillota</taxon>
        <taxon>Bacilli</taxon>
        <taxon>Bacillales</taxon>
        <taxon>Bacillaceae</taxon>
        <taxon>Anaerobacillus</taxon>
    </lineage>
</organism>
<dbReference type="PANTHER" id="PTHR46470">
    <property type="entry name" value="N-ACYLNEURAMINATE-9-PHOSPHATASE"/>
    <property type="match status" value="1"/>
</dbReference>
<dbReference type="Proteomes" id="UP000290649">
    <property type="component" value="Unassembled WGS sequence"/>
</dbReference>
<name>A0A4Q0VNY0_9BACI</name>
<dbReference type="SFLD" id="SFLDS00003">
    <property type="entry name" value="Haloacid_Dehalogenase"/>
    <property type="match status" value="1"/>
</dbReference>
<dbReference type="SFLD" id="SFLDG01129">
    <property type="entry name" value="C1.5:_HAD__Beta-PGM__Phosphata"/>
    <property type="match status" value="1"/>
</dbReference>
<dbReference type="AlphaFoldDB" id="A0A4Q0VNY0"/>
<dbReference type="OrthoDB" id="25198at2"/>
<dbReference type="Gene3D" id="1.10.150.240">
    <property type="entry name" value="Putative phosphatase, domain 2"/>
    <property type="match status" value="1"/>
</dbReference>
<dbReference type="EMBL" id="QOUX01000046">
    <property type="protein sequence ID" value="RXI97898.1"/>
    <property type="molecule type" value="Genomic_DNA"/>
</dbReference>
<dbReference type="Gene3D" id="3.40.50.1000">
    <property type="entry name" value="HAD superfamily/HAD-like"/>
    <property type="match status" value="1"/>
</dbReference>
<dbReference type="NCBIfam" id="TIGR01549">
    <property type="entry name" value="HAD-SF-IA-v1"/>
    <property type="match status" value="1"/>
</dbReference>
<keyword evidence="4" id="KW-0460">Magnesium</keyword>
<gene>
    <name evidence="5" type="ORF">DS745_16210</name>
</gene>
<comment type="caution">
    <text evidence="5">The sequence shown here is derived from an EMBL/GenBank/DDBJ whole genome shotgun (WGS) entry which is preliminary data.</text>
</comment>
<evidence type="ECO:0000313" key="5">
    <source>
        <dbReference type="EMBL" id="RXI97898.1"/>
    </source>
</evidence>
<dbReference type="RefSeq" id="WP_129079262.1">
    <property type="nucleotide sequence ID" value="NZ_QOUX01000046.1"/>
</dbReference>
<dbReference type="SUPFAM" id="SSF56784">
    <property type="entry name" value="HAD-like"/>
    <property type="match status" value="1"/>
</dbReference>
<evidence type="ECO:0000256" key="3">
    <source>
        <dbReference type="ARBA" id="ARBA00022801"/>
    </source>
</evidence>
<dbReference type="InterPro" id="IPR051400">
    <property type="entry name" value="HAD-like_hydrolase"/>
</dbReference>
<protein>
    <submittedName>
        <fullName evidence="5">HAD family hydrolase</fullName>
    </submittedName>
</protein>
<dbReference type="InterPro" id="IPR023214">
    <property type="entry name" value="HAD_sf"/>
</dbReference>
<evidence type="ECO:0000313" key="6">
    <source>
        <dbReference type="Proteomes" id="UP000290649"/>
    </source>
</evidence>
<keyword evidence="6" id="KW-1185">Reference proteome</keyword>